<evidence type="ECO:0000256" key="6">
    <source>
        <dbReference type="ARBA" id="ARBA00023316"/>
    </source>
</evidence>
<keyword evidence="11" id="KW-0472">Membrane</keyword>
<name>A0A6F8YZM4_9ACTN</name>
<dbReference type="PANTHER" id="PTHR21581:SF33">
    <property type="entry name" value="D-ALANYL-D-ALANINE CARBOXYPEPTIDASE DACB"/>
    <property type="match status" value="1"/>
</dbReference>
<feature type="region of interest" description="Disordered" evidence="10">
    <location>
        <begin position="458"/>
        <end position="675"/>
    </location>
</feature>
<feature type="active site" description="Proton acceptor" evidence="7">
    <location>
        <position position="139"/>
    </location>
</feature>
<feature type="active site" description="Acyl-ester intermediate" evidence="7">
    <location>
        <position position="136"/>
    </location>
</feature>
<reference evidence="14 15" key="2">
    <citation type="submission" date="2020-03" db="EMBL/GenBank/DDBJ databases">
        <authorList>
            <person name="Ichikawa N."/>
            <person name="Kimura A."/>
            <person name="Kitahashi Y."/>
            <person name="Uohara A."/>
        </authorList>
    </citation>
    <scope>NUCLEOTIDE SEQUENCE [LARGE SCALE GENOMIC DNA]</scope>
    <source>
        <strain evidence="14 15">NBRC 105367</strain>
    </source>
</reference>
<dbReference type="EMBL" id="AP022871">
    <property type="protein sequence ID" value="BCB91625.1"/>
    <property type="molecule type" value="Genomic_DNA"/>
</dbReference>
<dbReference type="GO" id="GO:0071555">
    <property type="term" value="P:cell wall organization"/>
    <property type="evidence" value="ECO:0007669"/>
    <property type="project" value="UniProtKB-KW"/>
</dbReference>
<dbReference type="PANTHER" id="PTHR21581">
    <property type="entry name" value="D-ALANYL-D-ALANINE CARBOXYPEPTIDASE"/>
    <property type="match status" value="1"/>
</dbReference>
<keyword evidence="6" id="KW-0961">Cell wall biogenesis/degradation</keyword>
<dbReference type="PRINTS" id="PR00725">
    <property type="entry name" value="DADACBPTASE1"/>
</dbReference>
<keyword evidence="5" id="KW-0573">Peptidoglycan synthesis</keyword>
<keyword evidence="4" id="KW-0133">Cell shape</keyword>
<dbReference type="Gene3D" id="3.40.710.10">
    <property type="entry name" value="DD-peptidase/beta-lactamase superfamily"/>
    <property type="match status" value="1"/>
</dbReference>
<keyword evidence="11" id="KW-0812">Transmembrane</keyword>
<evidence type="ECO:0000313" key="14">
    <source>
        <dbReference type="EMBL" id="BCB91625.1"/>
    </source>
</evidence>
<feature type="binding site" evidence="8">
    <location>
        <position position="304"/>
    </location>
    <ligand>
        <name>substrate</name>
    </ligand>
</feature>
<evidence type="ECO:0000313" key="15">
    <source>
        <dbReference type="Proteomes" id="UP000503011"/>
    </source>
</evidence>
<evidence type="ECO:0000256" key="8">
    <source>
        <dbReference type="PIRSR" id="PIRSR618044-2"/>
    </source>
</evidence>
<keyword evidence="2 12" id="KW-0732">Signal</keyword>
<dbReference type="InterPro" id="IPR001967">
    <property type="entry name" value="Peptidase_S11_N"/>
</dbReference>
<feature type="compositionally biased region" description="Low complexity" evidence="10">
    <location>
        <begin position="603"/>
        <end position="641"/>
    </location>
</feature>
<evidence type="ECO:0000256" key="5">
    <source>
        <dbReference type="ARBA" id="ARBA00022984"/>
    </source>
</evidence>
<sequence>MRRLVCLASLFAMNGRGLVAALVGTVLAAAPVATLGPAPAAAATLGPARAVAAPAVPCPTEKLSPPPQRPPRPKAPALDPEAAKVGGEALATTGLAVPEGAAAPPKLTASTWLVADLDTGQVLGGCDPHGYQTPASVQKVLLAATMIPKLNPKQVVQVTREDLAIERGSSAVGLIEGGKYPIEILWYGLLFDSGNDAANVLARVGGGAEGQAGGVAMMNAQARHLGALQTHAVTPSGLDGPGQFTSAYDLVLIARAAFALPDFRRYVATKTAKIPPQPPKDPRGFQIQNDNALLDRYPGALGGKSGFTTLARHSFVGAAKRGDRTLVAAVLGAEARPIRASEQTAELLDWGFALPAGASVGRLVEPGELDPKPTPTPDSQAPAAAEGAARPSDRLPGTSSAAVIGLTVAVAAVVLVMLAAATRRRAVVRARRAALAQRRAAAAPARAGDGWLDDAVSAAAPPRARRPPSPRRPAGERLSSPPDPPPSPRRPAGERVWSAPDPPPSPRRPAGGRLSSPSEPPSSPRRPAGERVWSPSEPSPSPRRPAGERVWSPPDQPRSNQPSPYQPQPDGPRGRRGPGRRQDRARRPRTAARPTTTRRRPATGRCPASGTAGPASSATTTPPTDEGARPATVVRARPRQALTTRVATTAGAEARTPAGADVAAHLSGRPPSCSG</sequence>
<feature type="compositionally biased region" description="Basic residues" evidence="10">
    <location>
        <begin position="574"/>
        <end position="602"/>
    </location>
</feature>
<proteinExistence type="inferred from homology"/>
<feature type="active site" evidence="7">
    <location>
        <position position="193"/>
    </location>
</feature>
<feature type="compositionally biased region" description="Low complexity" evidence="10">
    <location>
        <begin position="508"/>
        <end position="517"/>
    </location>
</feature>
<keyword evidence="3" id="KW-0378">Hydrolase</keyword>
<dbReference type="GO" id="GO:0009002">
    <property type="term" value="F:serine-type D-Ala-D-Ala carboxypeptidase activity"/>
    <property type="evidence" value="ECO:0007669"/>
    <property type="project" value="InterPro"/>
</dbReference>
<feature type="compositionally biased region" description="Pro residues" evidence="10">
    <location>
        <begin position="64"/>
        <end position="74"/>
    </location>
</feature>
<feature type="chain" id="PRO_5026298389" description="Peptidase S11 D-alanyl-D-alanine carboxypeptidase A N-terminal domain-containing protein" evidence="12">
    <location>
        <begin position="43"/>
        <end position="675"/>
    </location>
</feature>
<evidence type="ECO:0000259" key="13">
    <source>
        <dbReference type="Pfam" id="PF00768"/>
    </source>
</evidence>
<accession>A0A6F8YZM4</accession>
<gene>
    <name evidence="14" type="ORF">Psuf_089380</name>
</gene>
<evidence type="ECO:0000256" key="1">
    <source>
        <dbReference type="ARBA" id="ARBA00007164"/>
    </source>
</evidence>
<dbReference type="GO" id="GO:0008360">
    <property type="term" value="P:regulation of cell shape"/>
    <property type="evidence" value="ECO:0007669"/>
    <property type="project" value="UniProtKB-KW"/>
</dbReference>
<evidence type="ECO:0000256" key="2">
    <source>
        <dbReference type="ARBA" id="ARBA00022729"/>
    </source>
</evidence>
<dbReference type="KEGG" id="psuu:Psuf_089380"/>
<dbReference type="AlphaFoldDB" id="A0A6F8YZM4"/>
<feature type="region of interest" description="Disordered" evidence="10">
    <location>
        <begin position="363"/>
        <end position="397"/>
    </location>
</feature>
<dbReference type="GO" id="GO:0006508">
    <property type="term" value="P:proteolysis"/>
    <property type="evidence" value="ECO:0007669"/>
    <property type="project" value="InterPro"/>
</dbReference>
<evidence type="ECO:0000256" key="3">
    <source>
        <dbReference type="ARBA" id="ARBA00022801"/>
    </source>
</evidence>
<feature type="domain" description="Peptidase S11 D-alanyl-D-alanine carboxypeptidase A N-terminal" evidence="13">
    <location>
        <begin position="102"/>
        <end position="334"/>
    </location>
</feature>
<dbReference type="GO" id="GO:0009252">
    <property type="term" value="P:peptidoglycan biosynthetic process"/>
    <property type="evidence" value="ECO:0007669"/>
    <property type="project" value="UniProtKB-KW"/>
</dbReference>
<dbReference type="Proteomes" id="UP000503011">
    <property type="component" value="Chromosome"/>
</dbReference>
<feature type="region of interest" description="Disordered" evidence="10">
    <location>
        <begin position="57"/>
        <end position="82"/>
    </location>
</feature>
<dbReference type="InterPro" id="IPR012338">
    <property type="entry name" value="Beta-lactam/transpept-like"/>
</dbReference>
<organism evidence="14 15">
    <name type="scientific">Phytohabitans suffuscus</name>
    <dbReference type="NCBI Taxonomy" id="624315"/>
    <lineage>
        <taxon>Bacteria</taxon>
        <taxon>Bacillati</taxon>
        <taxon>Actinomycetota</taxon>
        <taxon>Actinomycetes</taxon>
        <taxon>Micromonosporales</taxon>
        <taxon>Micromonosporaceae</taxon>
    </lineage>
</organism>
<evidence type="ECO:0000256" key="9">
    <source>
        <dbReference type="RuleBase" id="RU004016"/>
    </source>
</evidence>
<keyword evidence="11" id="KW-1133">Transmembrane helix</keyword>
<evidence type="ECO:0000256" key="12">
    <source>
        <dbReference type="SAM" id="SignalP"/>
    </source>
</evidence>
<keyword evidence="15" id="KW-1185">Reference proteome</keyword>
<evidence type="ECO:0000256" key="11">
    <source>
        <dbReference type="SAM" id="Phobius"/>
    </source>
</evidence>
<dbReference type="SUPFAM" id="SSF56601">
    <property type="entry name" value="beta-lactamase/transpeptidase-like"/>
    <property type="match status" value="1"/>
</dbReference>
<comment type="similarity">
    <text evidence="1 9">Belongs to the peptidase S11 family.</text>
</comment>
<evidence type="ECO:0000256" key="10">
    <source>
        <dbReference type="SAM" id="MobiDB-lite"/>
    </source>
</evidence>
<feature type="signal peptide" evidence="12">
    <location>
        <begin position="1"/>
        <end position="42"/>
    </location>
</feature>
<protein>
    <recommendedName>
        <fullName evidence="13">Peptidase S11 D-alanyl-D-alanine carboxypeptidase A N-terminal domain-containing protein</fullName>
    </recommendedName>
</protein>
<evidence type="ECO:0000256" key="4">
    <source>
        <dbReference type="ARBA" id="ARBA00022960"/>
    </source>
</evidence>
<evidence type="ECO:0000256" key="7">
    <source>
        <dbReference type="PIRSR" id="PIRSR618044-1"/>
    </source>
</evidence>
<reference evidence="14 15" key="1">
    <citation type="submission" date="2020-03" db="EMBL/GenBank/DDBJ databases">
        <title>Whole genome shotgun sequence of Phytohabitans suffuscus NBRC 105367.</title>
        <authorList>
            <person name="Komaki H."/>
            <person name="Tamura T."/>
        </authorList>
    </citation>
    <scope>NUCLEOTIDE SEQUENCE [LARGE SCALE GENOMIC DNA]</scope>
    <source>
        <strain evidence="14 15">NBRC 105367</strain>
    </source>
</reference>
<feature type="transmembrane region" description="Helical" evidence="11">
    <location>
        <begin position="401"/>
        <end position="422"/>
    </location>
</feature>
<dbReference type="InterPro" id="IPR018044">
    <property type="entry name" value="Peptidase_S11"/>
</dbReference>
<dbReference type="Pfam" id="PF00768">
    <property type="entry name" value="Peptidase_S11"/>
    <property type="match status" value="1"/>
</dbReference>